<protein>
    <submittedName>
        <fullName evidence="2">Uncharacterized protein</fullName>
    </submittedName>
</protein>
<reference evidence="2" key="2">
    <citation type="submission" date="2023-05" db="EMBL/GenBank/DDBJ databases">
        <authorList>
            <consortium name="Lawrence Berkeley National Laboratory"/>
            <person name="Steindorff A."/>
            <person name="Hensen N."/>
            <person name="Bonometti L."/>
            <person name="Westerberg I."/>
            <person name="Brannstrom I.O."/>
            <person name="Guillou S."/>
            <person name="Cros-Aarteil S."/>
            <person name="Calhoun S."/>
            <person name="Haridas S."/>
            <person name="Kuo A."/>
            <person name="Mondo S."/>
            <person name="Pangilinan J."/>
            <person name="Riley R."/>
            <person name="Labutti K."/>
            <person name="Andreopoulos B."/>
            <person name="Lipzen A."/>
            <person name="Chen C."/>
            <person name="Yanf M."/>
            <person name="Daum C."/>
            <person name="Ng V."/>
            <person name="Clum A."/>
            <person name="Ohm R."/>
            <person name="Martin F."/>
            <person name="Silar P."/>
            <person name="Natvig D."/>
            <person name="Lalanne C."/>
            <person name="Gautier V."/>
            <person name="Ament-Velasquez S.L."/>
            <person name="Kruys A."/>
            <person name="Hutchinson M.I."/>
            <person name="Powell A.J."/>
            <person name="Barry K."/>
            <person name="Miller A.N."/>
            <person name="Grigoriev I.V."/>
            <person name="Debuchy R."/>
            <person name="Gladieux P."/>
            <person name="Thoren M.H."/>
            <person name="Johannesson H."/>
        </authorList>
    </citation>
    <scope>NUCLEOTIDE SEQUENCE</scope>
    <source>
        <strain evidence="2">PSN243</strain>
    </source>
</reference>
<organism evidence="2 3">
    <name type="scientific">Podospora aff. communis PSN243</name>
    <dbReference type="NCBI Taxonomy" id="3040156"/>
    <lineage>
        <taxon>Eukaryota</taxon>
        <taxon>Fungi</taxon>
        <taxon>Dikarya</taxon>
        <taxon>Ascomycota</taxon>
        <taxon>Pezizomycotina</taxon>
        <taxon>Sordariomycetes</taxon>
        <taxon>Sordariomycetidae</taxon>
        <taxon>Sordariales</taxon>
        <taxon>Podosporaceae</taxon>
        <taxon>Podospora</taxon>
    </lineage>
</organism>
<feature type="compositionally biased region" description="Basic residues" evidence="1">
    <location>
        <begin position="484"/>
        <end position="496"/>
    </location>
</feature>
<evidence type="ECO:0000256" key="1">
    <source>
        <dbReference type="SAM" id="MobiDB-lite"/>
    </source>
</evidence>
<feature type="compositionally biased region" description="Basic and acidic residues" evidence="1">
    <location>
        <begin position="497"/>
        <end position="513"/>
    </location>
</feature>
<feature type="region of interest" description="Disordered" evidence="1">
    <location>
        <begin position="54"/>
        <end position="107"/>
    </location>
</feature>
<reference evidence="2" key="1">
    <citation type="journal article" date="2023" name="Mol. Phylogenet. Evol.">
        <title>Genome-scale phylogeny and comparative genomics of the fungal order Sordariales.</title>
        <authorList>
            <person name="Hensen N."/>
            <person name="Bonometti L."/>
            <person name="Westerberg I."/>
            <person name="Brannstrom I.O."/>
            <person name="Guillou S."/>
            <person name="Cros-Aarteil S."/>
            <person name="Calhoun S."/>
            <person name="Haridas S."/>
            <person name="Kuo A."/>
            <person name="Mondo S."/>
            <person name="Pangilinan J."/>
            <person name="Riley R."/>
            <person name="LaButti K."/>
            <person name="Andreopoulos B."/>
            <person name="Lipzen A."/>
            <person name="Chen C."/>
            <person name="Yan M."/>
            <person name="Daum C."/>
            <person name="Ng V."/>
            <person name="Clum A."/>
            <person name="Steindorff A."/>
            <person name="Ohm R.A."/>
            <person name="Martin F."/>
            <person name="Silar P."/>
            <person name="Natvig D.O."/>
            <person name="Lalanne C."/>
            <person name="Gautier V."/>
            <person name="Ament-Velasquez S.L."/>
            <person name="Kruys A."/>
            <person name="Hutchinson M.I."/>
            <person name="Powell A.J."/>
            <person name="Barry K."/>
            <person name="Miller A.N."/>
            <person name="Grigoriev I.V."/>
            <person name="Debuchy R."/>
            <person name="Gladieux P."/>
            <person name="Hiltunen Thoren M."/>
            <person name="Johannesson H."/>
        </authorList>
    </citation>
    <scope>NUCLEOTIDE SEQUENCE</scope>
    <source>
        <strain evidence="2">PSN243</strain>
    </source>
</reference>
<name>A0AAV9GWT6_9PEZI</name>
<dbReference type="EMBL" id="MU865930">
    <property type="protein sequence ID" value="KAK4451026.1"/>
    <property type="molecule type" value="Genomic_DNA"/>
</dbReference>
<gene>
    <name evidence="2" type="ORF">QBC34DRAFT_459553</name>
</gene>
<dbReference type="AlphaFoldDB" id="A0AAV9GWT6"/>
<dbReference type="Proteomes" id="UP001321760">
    <property type="component" value="Unassembled WGS sequence"/>
</dbReference>
<feature type="region of interest" description="Disordered" evidence="1">
    <location>
        <begin position="543"/>
        <end position="569"/>
    </location>
</feature>
<evidence type="ECO:0000313" key="2">
    <source>
        <dbReference type="EMBL" id="KAK4451026.1"/>
    </source>
</evidence>
<feature type="compositionally biased region" description="Low complexity" evidence="1">
    <location>
        <begin position="514"/>
        <end position="523"/>
    </location>
</feature>
<accession>A0AAV9GWT6</accession>
<sequence length="660" mass="70849">MDLRRILNSPNRPSDDEAEIIRSIGNPVPSTSKLTSNRTSGLSYSFEHSANSASPEAAIGSNSNTMNGFPNSLLADRTQNMSPDSAKAFGLDPNSDTARTGASQTSEEWHWEHIAAQRISAWDAKVERRWGHLPPLQKKAAFLAEQRRLTTLVKGPCQSIFGGPVNGSASPVPSMSFSDMTIDSNEFLSELNSAPRLQPQATVTNLRHVVAGIVAESEATPSGAPGSPGPVAGAEQLQRIGLYPKSSELFKDLLTGIVNFLPQAPTPPDPNLNPREFSSKYGDYVIKWRNLIQQTIDRIEVDPHIPNFVTNPPVRALAINFVSIDDADISAPPQAIFLDKAGVLIEKAKKDTGVTKADVCAAIRDYLLRVYPPKICPFPTIPCIVPTAAPMPTALPRFVRFAVDEAGRLQVLAHERSGDPLWGGAPEIFVFCAPLTDDFADKMGIEDNLAEALKDVKVSVLKPQFLLDLVSEGGASPKPGKLSKGQKKNRARKAKRDRLAAERAMEELKRKGSADSPISISSDDAPEAPGELEQLVASLREMRTGSSGGQGKEVVGGKGKEVMGGKGKKVVGGKRKARIVAGRAICISSDEEDGRASLLPADEDEEDDRVICISSDEEDGRASLLPIDEDDAAMDGIVMGDKATRAAVGEKASRMDIDSI</sequence>
<feature type="compositionally biased region" description="Polar residues" evidence="1">
    <location>
        <begin position="28"/>
        <end position="42"/>
    </location>
</feature>
<feature type="compositionally biased region" description="Polar residues" evidence="1">
    <location>
        <begin position="54"/>
        <end position="70"/>
    </location>
</feature>
<feature type="region of interest" description="Disordered" evidence="1">
    <location>
        <begin position="1"/>
        <end position="42"/>
    </location>
</feature>
<evidence type="ECO:0000313" key="3">
    <source>
        <dbReference type="Proteomes" id="UP001321760"/>
    </source>
</evidence>
<feature type="compositionally biased region" description="Polar residues" evidence="1">
    <location>
        <begin position="94"/>
        <end position="106"/>
    </location>
</feature>
<feature type="region of interest" description="Disordered" evidence="1">
    <location>
        <begin position="476"/>
        <end position="529"/>
    </location>
</feature>
<feature type="compositionally biased region" description="Gly residues" evidence="1">
    <location>
        <begin position="546"/>
        <end position="557"/>
    </location>
</feature>
<comment type="caution">
    <text evidence="2">The sequence shown here is derived from an EMBL/GenBank/DDBJ whole genome shotgun (WGS) entry which is preliminary data.</text>
</comment>
<keyword evidence="3" id="KW-1185">Reference proteome</keyword>
<proteinExistence type="predicted"/>